<keyword evidence="5" id="KW-0808">Transferase</keyword>
<organism evidence="14 15">
    <name type="scientific">Polynucleobacter victoriensis</name>
    <dbReference type="NCBI Taxonomy" id="2049319"/>
    <lineage>
        <taxon>Bacteria</taxon>
        <taxon>Pseudomonadati</taxon>
        <taxon>Pseudomonadota</taxon>
        <taxon>Betaproteobacteria</taxon>
        <taxon>Burkholderiales</taxon>
        <taxon>Burkholderiaceae</taxon>
        <taxon>Polynucleobacter</taxon>
    </lineage>
</organism>
<dbReference type="PROSITE" id="PS50109">
    <property type="entry name" value="HIS_KIN"/>
    <property type="match status" value="1"/>
</dbReference>
<sequence length="496" mass="54915">MVDVQPALDAELQKLLPPESYDLRPINKGPRSLFGEILDWMLAPLLLLWPMSIAVTYLVAQSIANAPFDRGLENSVLAISQQISETNGHISLTLPMSARQILRADDNDTIYFQVVGQHGQLIAGDKDVPLPHDGDALQVGVVTYRDSRIAGNEVRVAATQIILSPSKNSPPILVQVAETLEKRSQLANEIIKGVILPQFIILPIVVVLVWFGLTRGLAPLNALQNRIRNRRVDDTSPIEERAAPQEIMPLISSFNDVLYQLEDSVQSQKRFIADAAHQLKTPLAGLRMQAELAQRESSPDELQRSLEQIADSSTRATRLVQQLLSLARMENASNLSEKILFDLSQAAEDATKNWLSAAWEKNIDLGFVPPTQAHKIYGNPVMIKELFNNLLDNAIKYTPANGSVTVDVRHSNRPGLLIVEVKDTGPGIPPEERQRVLERFYRVLGSDIEGSGLGLAIVKEIATQHGGKLEILENVYQENPLKYGTCMRVYLPVGRP</sequence>
<dbReference type="Pfam" id="PF08521">
    <property type="entry name" value="2CSK_N"/>
    <property type="match status" value="1"/>
</dbReference>
<comment type="subcellular location">
    <subcellularLocation>
        <location evidence="2">Membrane</location>
    </subcellularLocation>
</comment>
<keyword evidence="8 11" id="KW-1133">Transmembrane helix</keyword>
<dbReference type="GO" id="GO:0000155">
    <property type="term" value="F:phosphorelay sensor kinase activity"/>
    <property type="evidence" value="ECO:0007669"/>
    <property type="project" value="InterPro"/>
</dbReference>
<dbReference type="InterPro" id="IPR004358">
    <property type="entry name" value="Sig_transdc_His_kin-like_C"/>
</dbReference>
<dbReference type="InterPro" id="IPR003660">
    <property type="entry name" value="HAMP_dom"/>
</dbReference>
<evidence type="ECO:0000256" key="5">
    <source>
        <dbReference type="ARBA" id="ARBA00022679"/>
    </source>
</evidence>
<dbReference type="Pfam" id="PF00512">
    <property type="entry name" value="HisKA"/>
    <property type="match status" value="1"/>
</dbReference>
<dbReference type="Proteomes" id="UP000197215">
    <property type="component" value="Unassembled WGS sequence"/>
</dbReference>
<dbReference type="SMART" id="SM00388">
    <property type="entry name" value="HisKA"/>
    <property type="match status" value="1"/>
</dbReference>
<dbReference type="SUPFAM" id="SSF55874">
    <property type="entry name" value="ATPase domain of HSP90 chaperone/DNA topoisomerase II/histidine kinase"/>
    <property type="match status" value="1"/>
</dbReference>
<keyword evidence="15" id="KW-1185">Reference proteome</keyword>
<name>A0A212TFP8_9BURK</name>
<evidence type="ECO:0000256" key="7">
    <source>
        <dbReference type="ARBA" id="ARBA00022777"/>
    </source>
</evidence>
<dbReference type="PRINTS" id="PR00344">
    <property type="entry name" value="BCTRLSENSOR"/>
</dbReference>
<feature type="domain" description="Histidine kinase" evidence="12">
    <location>
        <begin position="274"/>
        <end position="495"/>
    </location>
</feature>
<dbReference type="InterPro" id="IPR036890">
    <property type="entry name" value="HATPase_C_sf"/>
</dbReference>
<dbReference type="EC" id="2.7.13.3" evidence="3"/>
<dbReference type="OrthoDB" id="8554694at2"/>
<dbReference type="CDD" id="cd00082">
    <property type="entry name" value="HisKA"/>
    <property type="match status" value="1"/>
</dbReference>
<keyword evidence="4" id="KW-0597">Phosphoprotein</keyword>
<dbReference type="InterPro" id="IPR005467">
    <property type="entry name" value="His_kinase_dom"/>
</dbReference>
<dbReference type="InterPro" id="IPR036097">
    <property type="entry name" value="HisK_dim/P_sf"/>
</dbReference>
<dbReference type="PANTHER" id="PTHR45436:SF1">
    <property type="entry name" value="SENSOR PROTEIN QSEC"/>
    <property type="match status" value="1"/>
</dbReference>
<dbReference type="SUPFAM" id="SSF47384">
    <property type="entry name" value="Homodimeric domain of signal transducing histidine kinase"/>
    <property type="match status" value="1"/>
</dbReference>
<keyword evidence="6 11" id="KW-0812">Transmembrane</keyword>
<evidence type="ECO:0000256" key="8">
    <source>
        <dbReference type="ARBA" id="ARBA00022989"/>
    </source>
</evidence>
<dbReference type="RefSeq" id="WP_088813009.1">
    <property type="nucleotide sequence ID" value="NZ_FYEX01000001.1"/>
</dbReference>
<evidence type="ECO:0000313" key="15">
    <source>
        <dbReference type="Proteomes" id="UP000197215"/>
    </source>
</evidence>
<dbReference type="InterPro" id="IPR003661">
    <property type="entry name" value="HisK_dim/P_dom"/>
</dbReference>
<proteinExistence type="predicted"/>
<keyword evidence="9" id="KW-0902">Two-component regulatory system</keyword>
<keyword evidence="10 11" id="KW-0472">Membrane</keyword>
<dbReference type="GO" id="GO:0005886">
    <property type="term" value="C:plasma membrane"/>
    <property type="evidence" value="ECO:0007669"/>
    <property type="project" value="TreeGrafter"/>
</dbReference>
<dbReference type="CDD" id="cd00075">
    <property type="entry name" value="HATPase"/>
    <property type="match status" value="1"/>
</dbReference>
<keyword evidence="7 14" id="KW-0418">Kinase</keyword>
<comment type="catalytic activity">
    <reaction evidence="1">
        <text>ATP + protein L-histidine = ADP + protein N-phospho-L-histidine.</text>
        <dbReference type="EC" id="2.7.13.3"/>
    </reaction>
</comment>
<evidence type="ECO:0000256" key="1">
    <source>
        <dbReference type="ARBA" id="ARBA00000085"/>
    </source>
</evidence>
<evidence type="ECO:0000259" key="13">
    <source>
        <dbReference type="PROSITE" id="PS50885"/>
    </source>
</evidence>
<dbReference type="InterPro" id="IPR003594">
    <property type="entry name" value="HATPase_dom"/>
</dbReference>
<evidence type="ECO:0000256" key="2">
    <source>
        <dbReference type="ARBA" id="ARBA00004370"/>
    </source>
</evidence>
<evidence type="ECO:0000259" key="12">
    <source>
        <dbReference type="PROSITE" id="PS50109"/>
    </source>
</evidence>
<dbReference type="Gene3D" id="3.30.565.10">
    <property type="entry name" value="Histidine kinase-like ATPase, C-terminal domain"/>
    <property type="match status" value="1"/>
</dbReference>
<feature type="transmembrane region" description="Helical" evidence="11">
    <location>
        <begin position="190"/>
        <end position="213"/>
    </location>
</feature>
<dbReference type="SMART" id="SM00387">
    <property type="entry name" value="HATPase_c"/>
    <property type="match status" value="1"/>
</dbReference>
<dbReference type="Gene3D" id="1.10.287.130">
    <property type="match status" value="1"/>
</dbReference>
<evidence type="ECO:0000256" key="9">
    <source>
        <dbReference type="ARBA" id="ARBA00023012"/>
    </source>
</evidence>
<evidence type="ECO:0000313" key="14">
    <source>
        <dbReference type="EMBL" id="SNC64651.1"/>
    </source>
</evidence>
<dbReference type="EMBL" id="FYEX01000001">
    <property type="protein sequence ID" value="SNC64651.1"/>
    <property type="molecule type" value="Genomic_DNA"/>
</dbReference>
<evidence type="ECO:0000256" key="10">
    <source>
        <dbReference type="ARBA" id="ARBA00023136"/>
    </source>
</evidence>
<evidence type="ECO:0000256" key="4">
    <source>
        <dbReference type="ARBA" id="ARBA00022553"/>
    </source>
</evidence>
<dbReference type="PROSITE" id="PS50885">
    <property type="entry name" value="HAMP"/>
    <property type="match status" value="1"/>
</dbReference>
<dbReference type="Pfam" id="PF02518">
    <property type="entry name" value="HATPase_c"/>
    <property type="match status" value="1"/>
</dbReference>
<dbReference type="AlphaFoldDB" id="A0A212TFP8"/>
<accession>A0A212TFP8</accession>
<protein>
    <recommendedName>
        <fullName evidence="3">histidine kinase</fullName>
        <ecNumber evidence="3">2.7.13.3</ecNumber>
    </recommendedName>
</protein>
<gene>
    <name evidence="14" type="ORF">SAMN06295916_1136</name>
</gene>
<dbReference type="InterPro" id="IPR050428">
    <property type="entry name" value="TCS_sensor_his_kinase"/>
</dbReference>
<evidence type="ECO:0000256" key="11">
    <source>
        <dbReference type="SAM" id="Phobius"/>
    </source>
</evidence>
<evidence type="ECO:0000256" key="6">
    <source>
        <dbReference type="ARBA" id="ARBA00022692"/>
    </source>
</evidence>
<feature type="domain" description="HAMP" evidence="13">
    <location>
        <begin position="214"/>
        <end position="266"/>
    </location>
</feature>
<dbReference type="PANTHER" id="PTHR45436">
    <property type="entry name" value="SENSOR HISTIDINE KINASE YKOH"/>
    <property type="match status" value="1"/>
</dbReference>
<evidence type="ECO:0000256" key="3">
    <source>
        <dbReference type="ARBA" id="ARBA00012438"/>
    </source>
</evidence>
<feature type="transmembrane region" description="Helical" evidence="11">
    <location>
        <begin position="40"/>
        <end position="60"/>
    </location>
</feature>
<dbReference type="InterPro" id="IPR013727">
    <property type="entry name" value="2CSK_N"/>
</dbReference>
<reference evidence="14 15" key="1">
    <citation type="submission" date="2017-06" db="EMBL/GenBank/DDBJ databases">
        <authorList>
            <person name="Kim H.J."/>
            <person name="Triplett B.A."/>
        </authorList>
    </citation>
    <scope>NUCLEOTIDE SEQUENCE [LARGE SCALE GENOMIC DNA]</scope>
    <source>
        <strain evidence="14 15">MWH-VicM1</strain>
    </source>
</reference>